<proteinExistence type="predicted"/>
<dbReference type="AlphaFoldDB" id="A0A8S9URZ3"/>
<organism evidence="1 2">
    <name type="scientific">Phytophthora infestans</name>
    <name type="common">Potato late blight agent</name>
    <name type="synonym">Botrytis infestans</name>
    <dbReference type="NCBI Taxonomy" id="4787"/>
    <lineage>
        <taxon>Eukaryota</taxon>
        <taxon>Sar</taxon>
        <taxon>Stramenopiles</taxon>
        <taxon>Oomycota</taxon>
        <taxon>Peronosporomycetes</taxon>
        <taxon>Peronosporales</taxon>
        <taxon>Peronosporaceae</taxon>
        <taxon>Phytophthora</taxon>
    </lineage>
</organism>
<protein>
    <submittedName>
        <fullName evidence="1">Uncharacterized protein</fullName>
    </submittedName>
</protein>
<evidence type="ECO:0000313" key="1">
    <source>
        <dbReference type="EMBL" id="KAF4143541.1"/>
    </source>
</evidence>
<evidence type="ECO:0000313" key="2">
    <source>
        <dbReference type="Proteomes" id="UP000704712"/>
    </source>
</evidence>
<dbReference type="EMBL" id="JAACNO010001006">
    <property type="protein sequence ID" value="KAF4143541.1"/>
    <property type="molecule type" value="Genomic_DNA"/>
</dbReference>
<dbReference type="PANTHER" id="PTHR35796:SF3">
    <property type="entry name" value="BHLH DOMAIN-CONTAINING PROTEIN"/>
    <property type="match status" value="1"/>
</dbReference>
<accession>A0A8S9URZ3</accession>
<sequence>MVEANGDVISKLQDLLHQCSLDRRSRSMNPEAVEYLRAYDAEILTQRNLDQLIASTDASYQQVDIVFSRCCVDLTAPSTCTTPEMLIDEEGHVFSRVFGTKIFPFPTQQTGQAVWDIVSKRVRPSARCHFNRILYSTVDTSVESCGTELYTDESKAVIFHTRQIKRYFKGQTRDVIVWQSNVRPVLFGGQFLQGAAFKETGFFLIHHHPLIPSEFALLQTCYVITPHTPMPELPTDPLAREVTDFVLNCMAKSIPENHKIFENALLGLKSAFLDQDLNRVIAARIAKKVFLSGALQKTERD</sequence>
<reference evidence="1" key="1">
    <citation type="submission" date="2020-03" db="EMBL/GenBank/DDBJ databases">
        <title>Hybrid Assembly of Korean Phytophthora infestans isolates.</title>
        <authorList>
            <person name="Prokchorchik M."/>
            <person name="Lee Y."/>
            <person name="Seo J."/>
            <person name="Cho J.-H."/>
            <person name="Park Y.-E."/>
            <person name="Jang D.-C."/>
            <person name="Im J.-S."/>
            <person name="Choi J.-G."/>
            <person name="Park H.-J."/>
            <person name="Lee G.-B."/>
            <person name="Lee Y.-G."/>
            <person name="Hong S.-Y."/>
            <person name="Cho K."/>
            <person name="Sohn K.H."/>
        </authorList>
    </citation>
    <scope>NUCLEOTIDE SEQUENCE</scope>
    <source>
        <strain evidence="1">KR_2_A2</strain>
    </source>
</reference>
<dbReference type="Proteomes" id="UP000704712">
    <property type="component" value="Unassembled WGS sequence"/>
</dbReference>
<dbReference type="PANTHER" id="PTHR35796">
    <property type="entry name" value="HYPOTHETICAL CYTOSOLIC PROTEIN"/>
    <property type="match status" value="1"/>
</dbReference>
<comment type="caution">
    <text evidence="1">The sequence shown here is derived from an EMBL/GenBank/DDBJ whole genome shotgun (WGS) entry which is preliminary data.</text>
</comment>
<name>A0A8S9URZ3_PHYIN</name>
<gene>
    <name evidence="1" type="ORF">GN958_ATG07274</name>
</gene>